<accession>A0ABW3DC45</accession>
<keyword evidence="9" id="KW-0175">Coiled coil</keyword>
<keyword evidence="11" id="KW-1185">Reference proteome</keyword>
<dbReference type="NCBIfam" id="TIGR02209">
    <property type="entry name" value="ftsL_broad"/>
    <property type="match status" value="1"/>
</dbReference>
<dbReference type="RefSeq" id="WP_144935827.1">
    <property type="nucleotide sequence ID" value="NZ_JBHTIU010000037.1"/>
</dbReference>
<dbReference type="GO" id="GO:0051301">
    <property type="term" value="P:cell division"/>
    <property type="evidence" value="ECO:0007669"/>
    <property type="project" value="UniProtKB-KW"/>
</dbReference>
<dbReference type="InterPro" id="IPR011922">
    <property type="entry name" value="Cell_div_FtsL"/>
</dbReference>
<keyword evidence="4 7" id="KW-1133">Transmembrane helix</keyword>
<evidence type="ECO:0000256" key="4">
    <source>
        <dbReference type="ARBA" id="ARBA00022989"/>
    </source>
</evidence>
<evidence type="ECO:0000256" key="7">
    <source>
        <dbReference type="HAMAP-Rule" id="MF_00910"/>
    </source>
</evidence>
<feature type="transmembrane region" description="Helical" evidence="7">
    <location>
        <begin position="40"/>
        <end position="61"/>
    </location>
</feature>
<keyword evidence="2 7" id="KW-0132">Cell division</keyword>
<gene>
    <name evidence="7 10" type="primary">ftsL</name>
    <name evidence="10" type="ORF">ACFQ03_11885</name>
</gene>
<evidence type="ECO:0000256" key="8">
    <source>
        <dbReference type="NCBIfam" id="TIGR02209"/>
    </source>
</evidence>
<proteinExistence type="inferred from homology"/>
<evidence type="ECO:0000313" key="10">
    <source>
        <dbReference type="EMBL" id="MFD0869853.1"/>
    </source>
</evidence>
<evidence type="ECO:0000256" key="1">
    <source>
        <dbReference type="ARBA" id="ARBA00022475"/>
    </source>
</evidence>
<evidence type="ECO:0000256" key="6">
    <source>
        <dbReference type="ARBA" id="ARBA00023306"/>
    </source>
</evidence>
<evidence type="ECO:0000256" key="2">
    <source>
        <dbReference type="ARBA" id="ARBA00022618"/>
    </source>
</evidence>
<feature type="coiled-coil region" evidence="9">
    <location>
        <begin position="63"/>
        <end position="107"/>
    </location>
</feature>
<name>A0ABW3DC45_9BACL</name>
<keyword evidence="1 7" id="KW-1003">Cell membrane</keyword>
<comment type="subcellular location">
    <subcellularLocation>
        <location evidence="7">Cell membrane</location>
        <topology evidence="7">Single-pass type II membrane protein</topology>
    </subcellularLocation>
    <text evidence="7">Localizes to the division septum where it forms a ring structure.</text>
</comment>
<keyword evidence="6 7" id="KW-0131">Cell cycle</keyword>
<keyword evidence="5 7" id="KW-0472">Membrane</keyword>
<comment type="similarity">
    <text evidence="7">Belongs to the FtsL family.</text>
</comment>
<evidence type="ECO:0000313" key="11">
    <source>
        <dbReference type="Proteomes" id="UP001597120"/>
    </source>
</evidence>
<evidence type="ECO:0000256" key="5">
    <source>
        <dbReference type="ARBA" id="ARBA00023136"/>
    </source>
</evidence>
<organism evidence="10 11">
    <name type="scientific">Paenibacillus residui</name>
    <dbReference type="NCBI Taxonomy" id="629724"/>
    <lineage>
        <taxon>Bacteria</taxon>
        <taxon>Bacillati</taxon>
        <taxon>Bacillota</taxon>
        <taxon>Bacilli</taxon>
        <taxon>Bacillales</taxon>
        <taxon>Paenibacillaceae</taxon>
        <taxon>Paenibacillus</taxon>
    </lineage>
</organism>
<sequence length="137" mass="15575">MASYMHGSSALKQERENQVRVKPNRKAVYRAKTIPIKEKLFYLFIISLLVTVAGIVLWRYALIYQLNSEIHKVETQIRELEISNNSLKQQIDKMNDLTRIKLEAEKNGLTSPKPEQIVRVPLTVAPSGNDAGSQTNP</sequence>
<evidence type="ECO:0000256" key="9">
    <source>
        <dbReference type="SAM" id="Coils"/>
    </source>
</evidence>
<protein>
    <recommendedName>
        <fullName evidence="7 8">Cell division protein FtsL</fullName>
    </recommendedName>
</protein>
<keyword evidence="3 7" id="KW-0812">Transmembrane</keyword>
<dbReference type="HAMAP" id="MF_00910">
    <property type="entry name" value="FtsL"/>
    <property type="match status" value="1"/>
</dbReference>
<dbReference type="EMBL" id="JBHTIU010000037">
    <property type="protein sequence ID" value="MFD0869853.1"/>
    <property type="molecule type" value="Genomic_DNA"/>
</dbReference>
<reference evidence="11" key="1">
    <citation type="journal article" date="2019" name="Int. J. Syst. Evol. Microbiol.">
        <title>The Global Catalogue of Microorganisms (GCM) 10K type strain sequencing project: providing services to taxonomists for standard genome sequencing and annotation.</title>
        <authorList>
            <consortium name="The Broad Institute Genomics Platform"/>
            <consortium name="The Broad Institute Genome Sequencing Center for Infectious Disease"/>
            <person name="Wu L."/>
            <person name="Ma J."/>
        </authorList>
    </citation>
    <scope>NUCLEOTIDE SEQUENCE [LARGE SCALE GENOMIC DNA]</scope>
    <source>
        <strain evidence="11">CCUG 57263</strain>
    </source>
</reference>
<evidence type="ECO:0000256" key="3">
    <source>
        <dbReference type="ARBA" id="ARBA00022692"/>
    </source>
</evidence>
<dbReference type="Proteomes" id="UP001597120">
    <property type="component" value="Unassembled WGS sequence"/>
</dbReference>
<comment type="function">
    <text evidence="7">Essential cell division protein.</text>
</comment>
<comment type="caution">
    <text evidence="10">The sequence shown here is derived from an EMBL/GenBank/DDBJ whole genome shotgun (WGS) entry which is preliminary data.</text>
</comment>